<dbReference type="Pfam" id="PF13242">
    <property type="entry name" value="Hydrolase_like"/>
    <property type="match status" value="1"/>
</dbReference>
<dbReference type="Gene3D" id="3.40.50.1000">
    <property type="entry name" value="HAD superfamily/HAD-like"/>
    <property type="match status" value="2"/>
</dbReference>
<dbReference type="Proteomes" id="UP000831787">
    <property type="component" value="Chromosome"/>
</dbReference>
<dbReference type="InterPro" id="IPR023214">
    <property type="entry name" value="HAD_sf"/>
</dbReference>
<reference evidence="1 2" key="1">
    <citation type="submission" date="2022-04" db="EMBL/GenBank/DDBJ databases">
        <title>Halobacillus sp. isolated from saltern.</title>
        <authorList>
            <person name="Won M."/>
            <person name="Lee C.-M."/>
            <person name="Woen H.-Y."/>
            <person name="Kwon S.-W."/>
        </authorList>
    </citation>
    <scope>NUCLEOTIDE SEQUENCE [LARGE SCALE GENOMIC DNA]</scope>
    <source>
        <strain evidence="1 2">SSBR10-3</strain>
    </source>
</reference>
<evidence type="ECO:0000313" key="1">
    <source>
        <dbReference type="EMBL" id="UOQ43198.1"/>
    </source>
</evidence>
<dbReference type="PANTHER" id="PTHR19288">
    <property type="entry name" value="4-NITROPHENYLPHOSPHATASE-RELATED"/>
    <property type="match status" value="1"/>
</dbReference>
<protein>
    <submittedName>
        <fullName evidence="1">HAD-IIA family hydrolase</fullName>
    </submittedName>
</protein>
<dbReference type="Pfam" id="PF13344">
    <property type="entry name" value="Hydrolase_6"/>
    <property type="match status" value="1"/>
</dbReference>
<dbReference type="EMBL" id="CP095073">
    <property type="protein sequence ID" value="UOQ43198.1"/>
    <property type="molecule type" value="Genomic_DNA"/>
</dbReference>
<gene>
    <name evidence="1" type="ORF">MUN89_14805</name>
</gene>
<dbReference type="GO" id="GO:0016787">
    <property type="term" value="F:hydrolase activity"/>
    <property type="evidence" value="ECO:0007669"/>
    <property type="project" value="UniProtKB-KW"/>
</dbReference>
<dbReference type="PANTHER" id="PTHR19288:SF46">
    <property type="entry name" value="HALOACID DEHALOGENASE-LIKE HYDROLASE DOMAIN-CONTAINING PROTEIN 2"/>
    <property type="match status" value="1"/>
</dbReference>
<dbReference type="NCBIfam" id="TIGR01460">
    <property type="entry name" value="HAD-SF-IIA"/>
    <property type="match status" value="1"/>
</dbReference>
<proteinExistence type="predicted"/>
<dbReference type="RefSeq" id="WP_244708557.1">
    <property type="nucleotide sequence ID" value="NZ_CP095073.1"/>
</dbReference>
<keyword evidence="1" id="KW-0378">Hydrolase</keyword>
<sequence>MNRYDELHGFLIDLDGTVWKGAHIVAGAAETIRTLKEDGKRVLGLSNRGTHSRKGISHFLKEHGIDLPPEDLILSSYVAADFLASRYKKQKVWVLGEEGLVEELKENGVPIADHPKEAKWLVVSLHTKLGYEDLNHAFQAVTHGARIIATNKDKTYPGPSGLSIDVAGMLGAIEASTGARADIIVGKPSHYMFDKAMLKIGCEARETIIIGDSLTSDIAMGELFSISTGLVLTGNTTLKMTEDSIYKPDFVMDSIRDVRQKLQLMKGLNPLKPRK</sequence>
<evidence type="ECO:0000313" key="2">
    <source>
        <dbReference type="Proteomes" id="UP000831787"/>
    </source>
</evidence>
<accession>A0ABY4EGK6</accession>
<dbReference type="SUPFAM" id="SSF56784">
    <property type="entry name" value="HAD-like"/>
    <property type="match status" value="1"/>
</dbReference>
<dbReference type="InterPro" id="IPR006357">
    <property type="entry name" value="HAD-SF_hydro_IIA"/>
</dbReference>
<keyword evidence="2" id="KW-1185">Reference proteome</keyword>
<name>A0ABY4EGK6_9BACI</name>
<organism evidence="1 2">
    <name type="scientific">Halobacillus salinarum</name>
    <dbReference type="NCBI Taxonomy" id="2932257"/>
    <lineage>
        <taxon>Bacteria</taxon>
        <taxon>Bacillati</taxon>
        <taxon>Bacillota</taxon>
        <taxon>Bacilli</taxon>
        <taxon>Bacillales</taxon>
        <taxon>Bacillaceae</taxon>
        <taxon>Halobacillus</taxon>
    </lineage>
</organism>
<dbReference type="InterPro" id="IPR036412">
    <property type="entry name" value="HAD-like_sf"/>
</dbReference>